<accession>A0A0C3FA74</accession>
<dbReference type="OrthoDB" id="3044029at2759"/>
<dbReference type="Proteomes" id="UP000054166">
    <property type="component" value="Unassembled WGS sequence"/>
</dbReference>
<dbReference type="STRING" id="765440.A0A0C3FA74"/>
<evidence type="ECO:0000313" key="3">
    <source>
        <dbReference type="Proteomes" id="UP000054166"/>
    </source>
</evidence>
<feature type="chain" id="PRO_5002164172" description="Secreted protein" evidence="1">
    <location>
        <begin position="21"/>
        <end position="188"/>
    </location>
</feature>
<evidence type="ECO:0008006" key="4">
    <source>
        <dbReference type="Google" id="ProtNLM"/>
    </source>
</evidence>
<organism evidence="2 3">
    <name type="scientific">Piloderma croceum (strain F 1598)</name>
    <dbReference type="NCBI Taxonomy" id="765440"/>
    <lineage>
        <taxon>Eukaryota</taxon>
        <taxon>Fungi</taxon>
        <taxon>Dikarya</taxon>
        <taxon>Basidiomycota</taxon>
        <taxon>Agaricomycotina</taxon>
        <taxon>Agaricomycetes</taxon>
        <taxon>Agaricomycetidae</taxon>
        <taxon>Atheliales</taxon>
        <taxon>Atheliaceae</taxon>
        <taxon>Piloderma</taxon>
    </lineage>
</organism>
<dbReference type="AlphaFoldDB" id="A0A0C3FA74"/>
<evidence type="ECO:0000256" key="1">
    <source>
        <dbReference type="SAM" id="SignalP"/>
    </source>
</evidence>
<dbReference type="HOGENOM" id="CLU_092528_0_0_1"/>
<keyword evidence="1" id="KW-0732">Signal</keyword>
<proteinExistence type="predicted"/>
<name>A0A0C3FA74_PILCF</name>
<dbReference type="EMBL" id="KN833031">
    <property type="protein sequence ID" value="KIM76814.1"/>
    <property type="molecule type" value="Genomic_DNA"/>
</dbReference>
<reference evidence="3" key="2">
    <citation type="submission" date="2015-01" db="EMBL/GenBank/DDBJ databases">
        <title>Evolutionary Origins and Diversification of the Mycorrhizal Mutualists.</title>
        <authorList>
            <consortium name="DOE Joint Genome Institute"/>
            <consortium name="Mycorrhizal Genomics Consortium"/>
            <person name="Kohler A."/>
            <person name="Kuo A."/>
            <person name="Nagy L.G."/>
            <person name="Floudas D."/>
            <person name="Copeland A."/>
            <person name="Barry K.W."/>
            <person name="Cichocki N."/>
            <person name="Veneault-Fourrey C."/>
            <person name="LaButti K."/>
            <person name="Lindquist E.A."/>
            <person name="Lipzen A."/>
            <person name="Lundell T."/>
            <person name="Morin E."/>
            <person name="Murat C."/>
            <person name="Riley R."/>
            <person name="Ohm R."/>
            <person name="Sun H."/>
            <person name="Tunlid A."/>
            <person name="Henrissat B."/>
            <person name="Grigoriev I.V."/>
            <person name="Hibbett D.S."/>
            <person name="Martin F."/>
        </authorList>
    </citation>
    <scope>NUCLEOTIDE SEQUENCE [LARGE SCALE GENOMIC DNA]</scope>
    <source>
        <strain evidence="3">F 1598</strain>
    </source>
</reference>
<evidence type="ECO:0000313" key="2">
    <source>
        <dbReference type="EMBL" id="KIM76814.1"/>
    </source>
</evidence>
<keyword evidence="3" id="KW-1185">Reference proteome</keyword>
<dbReference type="InParanoid" id="A0A0C3FA74"/>
<feature type="signal peptide" evidence="1">
    <location>
        <begin position="1"/>
        <end position="20"/>
    </location>
</feature>
<reference evidence="2 3" key="1">
    <citation type="submission" date="2014-04" db="EMBL/GenBank/DDBJ databases">
        <authorList>
            <consortium name="DOE Joint Genome Institute"/>
            <person name="Kuo A."/>
            <person name="Tarkka M."/>
            <person name="Buscot F."/>
            <person name="Kohler A."/>
            <person name="Nagy L.G."/>
            <person name="Floudas D."/>
            <person name="Copeland A."/>
            <person name="Barry K.W."/>
            <person name="Cichocki N."/>
            <person name="Veneault-Fourrey C."/>
            <person name="LaButti K."/>
            <person name="Lindquist E.A."/>
            <person name="Lipzen A."/>
            <person name="Lundell T."/>
            <person name="Morin E."/>
            <person name="Murat C."/>
            <person name="Sun H."/>
            <person name="Tunlid A."/>
            <person name="Henrissat B."/>
            <person name="Grigoriev I.V."/>
            <person name="Hibbett D.S."/>
            <person name="Martin F."/>
            <person name="Nordberg H.P."/>
            <person name="Cantor M.N."/>
            <person name="Hua S.X."/>
        </authorList>
    </citation>
    <scope>NUCLEOTIDE SEQUENCE [LARGE SCALE GENOMIC DNA]</scope>
    <source>
        <strain evidence="2 3">F 1598</strain>
    </source>
</reference>
<sequence>MTVLVLSALLSVITVLSVVATPAEPHTLERRLGGRFYVGVNGPHDFCMLMPNSAHTTIVDSLQPFGTWSRCDPAGTKTQAQMLMPSNFWSKVSFKSGNAVGKRFAQLTGCIRPNSLDRLVPSDLGGQYYDNHPGESICLGYKHYVEIVEPASRRACIKCCDDPTDCQPSSKVHPHCPTVIPGKYFNCA</sequence>
<protein>
    <recommendedName>
        <fullName evidence="4">Secreted protein</fullName>
    </recommendedName>
</protein>
<gene>
    <name evidence="2" type="ORF">PILCRDRAFT_826024</name>
</gene>